<dbReference type="EMBL" id="QANS01000001">
    <property type="protein sequence ID" value="PTU33164.1"/>
    <property type="molecule type" value="Genomic_DNA"/>
</dbReference>
<dbReference type="Pfam" id="PF04371">
    <property type="entry name" value="PAD_porph"/>
    <property type="match status" value="1"/>
</dbReference>
<organism evidence="2 3">
    <name type="scientific">Stenotrophobium rhamnosiphilum</name>
    <dbReference type="NCBI Taxonomy" id="2029166"/>
    <lineage>
        <taxon>Bacteria</taxon>
        <taxon>Pseudomonadati</taxon>
        <taxon>Pseudomonadota</taxon>
        <taxon>Gammaproteobacteria</taxon>
        <taxon>Nevskiales</taxon>
        <taxon>Nevskiaceae</taxon>
        <taxon>Stenotrophobium</taxon>
    </lineage>
</organism>
<proteinExistence type="predicted"/>
<dbReference type="Gene3D" id="3.75.10.10">
    <property type="entry name" value="L-arginine/glycine Amidinotransferase, Chain A"/>
    <property type="match status" value="1"/>
</dbReference>
<dbReference type="GO" id="GO:0009446">
    <property type="term" value="P:putrescine biosynthetic process"/>
    <property type="evidence" value="ECO:0007669"/>
    <property type="project" value="InterPro"/>
</dbReference>
<dbReference type="PANTHER" id="PTHR31377:SF0">
    <property type="entry name" value="AGMATINE DEIMINASE-RELATED"/>
    <property type="match status" value="1"/>
</dbReference>
<dbReference type="Proteomes" id="UP000244248">
    <property type="component" value="Unassembled WGS sequence"/>
</dbReference>
<evidence type="ECO:0000256" key="1">
    <source>
        <dbReference type="ARBA" id="ARBA00022801"/>
    </source>
</evidence>
<dbReference type="AlphaFoldDB" id="A0A2T5MKS2"/>
<evidence type="ECO:0000313" key="3">
    <source>
        <dbReference type="Proteomes" id="UP000244248"/>
    </source>
</evidence>
<dbReference type="RefSeq" id="WP_107938873.1">
    <property type="nucleotide sequence ID" value="NZ_QANS01000001.1"/>
</dbReference>
<dbReference type="InterPro" id="IPR007466">
    <property type="entry name" value="Peptidyl-Arg-deiminase_porph"/>
</dbReference>
<dbReference type="GO" id="GO:0047632">
    <property type="term" value="F:agmatine deiminase activity"/>
    <property type="evidence" value="ECO:0007669"/>
    <property type="project" value="TreeGrafter"/>
</dbReference>
<accession>A0A2T5MKS2</accession>
<reference evidence="2 3" key="1">
    <citation type="submission" date="2018-04" db="EMBL/GenBank/DDBJ databases">
        <title>Novel species isolated from glacier.</title>
        <authorList>
            <person name="Liu Q."/>
            <person name="Xin Y.-H."/>
        </authorList>
    </citation>
    <scope>NUCLEOTIDE SEQUENCE [LARGE SCALE GENOMIC DNA]</scope>
    <source>
        <strain evidence="2 3">GT1R17</strain>
    </source>
</reference>
<dbReference type="OrthoDB" id="9808013at2"/>
<dbReference type="GO" id="GO:0004668">
    <property type="term" value="F:protein-arginine deiminase activity"/>
    <property type="evidence" value="ECO:0007669"/>
    <property type="project" value="InterPro"/>
</dbReference>
<name>A0A2T5MKS2_9GAMM</name>
<gene>
    <name evidence="2" type="ORF">CJD38_03420</name>
</gene>
<comment type="caution">
    <text evidence="2">The sequence shown here is derived from an EMBL/GenBank/DDBJ whole genome shotgun (WGS) entry which is preliminary data.</text>
</comment>
<sequence length="348" mass="38549">MTPSLQTIHSTIFPAEWAPQSAIQLTWPRADGDFAKHFDAVERNFIELAAAISHYQDVIIAYGLDPAALKQRLSKAGAIAERVKIFAVRSNDVWARDHGPVTVFRAGKPVHLDFIFNGWGNKFDATLDNTVTRQLADLGALTAPIETLDFVLEGGGIESDGLGTLLTTERCLLAQTRNPQFCKMQIEEKLKAWLGLSRVLWLTHGDLIGDDTDGHIDTIARFCNARTIAYQACDDHNDEHYDDLKAMERELQALRTDDGQPYTLVPLPLPAATFDEDGKRLPAGYPNFLILNGAVLVPLYGDAKNDPIALERLRPHFPNRVVIGIDCRALINQYGSLHCVTMQIPATP</sequence>
<dbReference type="PANTHER" id="PTHR31377">
    <property type="entry name" value="AGMATINE DEIMINASE-RELATED"/>
    <property type="match status" value="1"/>
</dbReference>
<evidence type="ECO:0000313" key="2">
    <source>
        <dbReference type="EMBL" id="PTU33164.1"/>
    </source>
</evidence>
<keyword evidence="1" id="KW-0378">Hydrolase</keyword>
<keyword evidence="3" id="KW-1185">Reference proteome</keyword>
<dbReference type="SUPFAM" id="SSF55909">
    <property type="entry name" value="Pentein"/>
    <property type="match status" value="1"/>
</dbReference>
<protein>
    <submittedName>
        <fullName evidence="2">Agmatine deiminase</fullName>
    </submittedName>
</protein>